<dbReference type="PROSITE" id="PS51257">
    <property type="entry name" value="PROKAR_LIPOPROTEIN"/>
    <property type="match status" value="1"/>
</dbReference>
<dbReference type="Proteomes" id="UP000009168">
    <property type="component" value="Unassembled WGS sequence"/>
</dbReference>
<feature type="signal peptide" evidence="1">
    <location>
        <begin position="1"/>
        <end position="27"/>
    </location>
</feature>
<keyword evidence="1" id="KW-0732">Signal</keyword>
<accession>I7MMF5</accession>
<dbReference type="KEGG" id="tet:TTHERM_00465000"/>
<evidence type="ECO:0000313" key="3">
    <source>
        <dbReference type="Proteomes" id="UP000009168"/>
    </source>
</evidence>
<feature type="chain" id="PRO_5003712676" evidence="1">
    <location>
        <begin position="28"/>
        <end position="361"/>
    </location>
</feature>
<proteinExistence type="predicted"/>
<dbReference type="SUPFAM" id="SSF50630">
    <property type="entry name" value="Acid proteases"/>
    <property type="match status" value="1"/>
</dbReference>
<keyword evidence="2" id="KW-0472">Membrane</keyword>
<dbReference type="InterPro" id="IPR021109">
    <property type="entry name" value="Peptidase_aspartic_dom_sf"/>
</dbReference>
<gene>
    <name evidence="2" type="ORF">TTHERM_00465000</name>
</gene>
<protein>
    <submittedName>
        <fullName evidence="2">Transmembrane protein, putative</fullName>
    </submittedName>
</protein>
<evidence type="ECO:0000313" key="2">
    <source>
        <dbReference type="EMBL" id="EAS04752.1"/>
    </source>
</evidence>
<dbReference type="AlphaFoldDB" id="I7MMF5"/>
<name>I7MMF5_TETTS</name>
<dbReference type="Gene3D" id="2.40.70.10">
    <property type="entry name" value="Acid Proteases"/>
    <property type="match status" value="1"/>
</dbReference>
<dbReference type="GeneID" id="7839905"/>
<dbReference type="RefSeq" id="XP_001024997.1">
    <property type="nucleotide sequence ID" value="XM_001024997.1"/>
</dbReference>
<dbReference type="EMBL" id="GG662441">
    <property type="protein sequence ID" value="EAS04752.1"/>
    <property type="molecule type" value="Genomic_DNA"/>
</dbReference>
<sequence>MINQKKNALNLVIASMIILLGCSQAFASKVTLPLKQYEDGAIYFQVKYGPQKCEMDIFPVFSEDCYNIISNPSHQTDVCGAKYIGDDSFSKNPNYSTEFDLGNIKTNLKFVTSNYYDQVGKRQLCFSFQRFKQDNLIVELFENKVIQNQITYVNLNSTTLQNVGDAVVGTIDIGEPDASLIKQGASFIELAVYSIPDSLYYSAYCQGALYSDQPLGVYVYAHFNLDSPFTQLPSDSVNQILKVFDQKNIKYRTEQIIISKPADIFLPSVDQIEPLYIYLKNRYGKIYTVTLQPYQLYRQLPSGEYQLLIQQQLGHLNYIQFGSTVFDTYYIGFDFQNESVQIVEKAQKQKSSSFRGSYIVQ</sequence>
<keyword evidence="3" id="KW-1185">Reference proteome</keyword>
<dbReference type="HOGENOM" id="CLU_063368_0_0_1"/>
<reference evidence="3" key="1">
    <citation type="journal article" date="2006" name="PLoS Biol.">
        <title>Macronuclear genome sequence of the ciliate Tetrahymena thermophila, a model eukaryote.</title>
        <authorList>
            <person name="Eisen J.A."/>
            <person name="Coyne R.S."/>
            <person name="Wu M."/>
            <person name="Wu D."/>
            <person name="Thiagarajan M."/>
            <person name="Wortman J.R."/>
            <person name="Badger J.H."/>
            <person name="Ren Q."/>
            <person name="Amedeo P."/>
            <person name="Jones K.M."/>
            <person name="Tallon L.J."/>
            <person name="Delcher A.L."/>
            <person name="Salzberg S.L."/>
            <person name="Silva J.C."/>
            <person name="Haas B.J."/>
            <person name="Majoros W.H."/>
            <person name="Farzad M."/>
            <person name="Carlton J.M."/>
            <person name="Smith R.K. Jr."/>
            <person name="Garg J."/>
            <person name="Pearlman R.E."/>
            <person name="Karrer K.M."/>
            <person name="Sun L."/>
            <person name="Manning G."/>
            <person name="Elde N.C."/>
            <person name="Turkewitz A.P."/>
            <person name="Asai D.J."/>
            <person name="Wilkes D.E."/>
            <person name="Wang Y."/>
            <person name="Cai H."/>
            <person name="Collins K."/>
            <person name="Stewart B.A."/>
            <person name="Lee S.R."/>
            <person name="Wilamowska K."/>
            <person name="Weinberg Z."/>
            <person name="Ruzzo W.L."/>
            <person name="Wloga D."/>
            <person name="Gaertig J."/>
            <person name="Frankel J."/>
            <person name="Tsao C.-C."/>
            <person name="Gorovsky M.A."/>
            <person name="Keeling P.J."/>
            <person name="Waller R.F."/>
            <person name="Patron N.J."/>
            <person name="Cherry J.M."/>
            <person name="Stover N.A."/>
            <person name="Krieger C.J."/>
            <person name="del Toro C."/>
            <person name="Ryder H.F."/>
            <person name="Williamson S.C."/>
            <person name="Barbeau R.A."/>
            <person name="Hamilton E.P."/>
            <person name="Orias E."/>
        </authorList>
    </citation>
    <scope>NUCLEOTIDE SEQUENCE [LARGE SCALE GENOMIC DNA]</scope>
    <source>
        <strain evidence="3">SB210</strain>
    </source>
</reference>
<keyword evidence="2" id="KW-0812">Transmembrane</keyword>
<evidence type="ECO:0000256" key="1">
    <source>
        <dbReference type="SAM" id="SignalP"/>
    </source>
</evidence>
<dbReference type="InParanoid" id="I7MMF5"/>
<organism evidence="2 3">
    <name type="scientific">Tetrahymena thermophila (strain SB210)</name>
    <dbReference type="NCBI Taxonomy" id="312017"/>
    <lineage>
        <taxon>Eukaryota</taxon>
        <taxon>Sar</taxon>
        <taxon>Alveolata</taxon>
        <taxon>Ciliophora</taxon>
        <taxon>Intramacronucleata</taxon>
        <taxon>Oligohymenophorea</taxon>
        <taxon>Hymenostomatida</taxon>
        <taxon>Tetrahymenina</taxon>
        <taxon>Tetrahymenidae</taxon>
        <taxon>Tetrahymena</taxon>
    </lineage>
</organism>